<reference evidence="1 2" key="1">
    <citation type="journal article" date="2018" name="Nat. Genet.">
        <title>The Rosa genome provides new insights in the design of modern roses.</title>
        <authorList>
            <person name="Bendahmane M."/>
        </authorList>
    </citation>
    <scope>NUCLEOTIDE SEQUENCE [LARGE SCALE GENOMIC DNA]</scope>
    <source>
        <strain evidence="2">cv. Old Blush</strain>
    </source>
</reference>
<proteinExistence type="predicted"/>
<dbReference type="Gramene" id="PRQ38392">
    <property type="protein sequence ID" value="PRQ38392"/>
    <property type="gene ID" value="RchiOBHm_Chr4g0413391"/>
</dbReference>
<comment type="caution">
    <text evidence="1">The sequence shown here is derived from an EMBL/GenBank/DDBJ whole genome shotgun (WGS) entry which is preliminary data.</text>
</comment>
<dbReference type="EMBL" id="PDCK01000042">
    <property type="protein sequence ID" value="PRQ38392.1"/>
    <property type="molecule type" value="Genomic_DNA"/>
</dbReference>
<evidence type="ECO:0000313" key="2">
    <source>
        <dbReference type="Proteomes" id="UP000238479"/>
    </source>
</evidence>
<sequence length="59" mass="6695">MSFLQLTTVIFLDSGKKRNLLPQSVLWSVFLLKSHEILPTTKNGLCPTFSSIRVFSRPT</sequence>
<gene>
    <name evidence="1" type="ORF">RchiOBHm_Chr4g0413391</name>
</gene>
<dbReference type="AlphaFoldDB" id="A0A2P6QW19"/>
<protein>
    <submittedName>
        <fullName evidence="1">Uncharacterized protein</fullName>
    </submittedName>
</protein>
<name>A0A2P6QW19_ROSCH</name>
<keyword evidence="2" id="KW-1185">Reference proteome</keyword>
<dbReference type="Proteomes" id="UP000238479">
    <property type="component" value="Chromosome 4"/>
</dbReference>
<organism evidence="1 2">
    <name type="scientific">Rosa chinensis</name>
    <name type="common">China rose</name>
    <dbReference type="NCBI Taxonomy" id="74649"/>
    <lineage>
        <taxon>Eukaryota</taxon>
        <taxon>Viridiplantae</taxon>
        <taxon>Streptophyta</taxon>
        <taxon>Embryophyta</taxon>
        <taxon>Tracheophyta</taxon>
        <taxon>Spermatophyta</taxon>
        <taxon>Magnoliopsida</taxon>
        <taxon>eudicotyledons</taxon>
        <taxon>Gunneridae</taxon>
        <taxon>Pentapetalae</taxon>
        <taxon>rosids</taxon>
        <taxon>fabids</taxon>
        <taxon>Rosales</taxon>
        <taxon>Rosaceae</taxon>
        <taxon>Rosoideae</taxon>
        <taxon>Rosoideae incertae sedis</taxon>
        <taxon>Rosa</taxon>
    </lineage>
</organism>
<evidence type="ECO:0000313" key="1">
    <source>
        <dbReference type="EMBL" id="PRQ38392.1"/>
    </source>
</evidence>
<accession>A0A2P6QW19</accession>